<dbReference type="InterPro" id="IPR029044">
    <property type="entry name" value="Nucleotide-diphossugar_trans"/>
</dbReference>
<name>A0ABU1I6K7_9BURK</name>
<keyword evidence="6" id="KW-1185">Reference proteome</keyword>
<sequence length="334" mass="36157">MLYREAHCENCLKFRCCTSKFETAAMQGFVIHILLATYQGAPHLSQQLASIAAQTHGGWLLWASDDGSTDGTVGLLQAFAHAHPTRVQLLQGPRQGAARNFFSLIHGIGGVGINDLVAFCDQDDVWLPDKLARAAQWHAARAAPEQPGLYMARTTITNSALNPLGHSRVPHTLGIGNALVENVAGGNSMVFNQALLHTLRRIQSAHMVLHDWSAYLAAAACGAQMVYDEKPCLLYRQHAANVIGAAPSWRRRALRLWKVSQGGYRVWGTATEGAMIDLQPQLTVEATQALAAFQGARHGRGPVLRLRQARRAGLTRQSLVAQAGLLAMVALGLL</sequence>
<evidence type="ECO:0000313" key="6">
    <source>
        <dbReference type="Proteomes" id="UP001267710"/>
    </source>
</evidence>
<dbReference type="Proteomes" id="UP001267710">
    <property type="component" value="Unassembled WGS sequence"/>
</dbReference>
<evidence type="ECO:0000259" key="4">
    <source>
        <dbReference type="Pfam" id="PF00535"/>
    </source>
</evidence>
<keyword evidence="3" id="KW-0808">Transferase</keyword>
<evidence type="ECO:0000256" key="2">
    <source>
        <dbReference type="ARBA" id="ARBA00022676"/>
    </source>
</evidence>
<dbReference type="PANTHER" id="PTHR43685">
    <property type="entry name" value="GLYCOSYLTRANSFERASE"/>
    <property type="match status" value="1"/>
</dbReference>
<comment type="caution">
    <text evidence="5">The sequence shown here is derived from an EMBL/GenBank/DDBJ whole genome shotgun (WGS) entry which is preliminary data.</text>
</comment>
<accession>A0ABU1I6K7</accession>
<evidence type="ECO:0000313" key="5">
    <source>
        <dbReference type="EMBL" id="MDR6212845.1"/>
    </source>
</evidence>
<evidence type="ECO:0000256" key="3">
    <source>
        <dbReference type="ARBA" id="ARBA00022679"/>
    </source>
</evidence>
<keyword evidence="2" id="KW-0328">Glycosyltransferase</keyword>
<comment type="similarity">
    <text evidence="1">Belongs to the glycosyltransferase 2 family.</text>
</comment>
<feature type="domain" description="Glycosyltransferase 2-like" evidence="4">
    <location>
        <begin position="33"/>
        <end position="140"/>
    </location>
</feature>
<proteinExistence type="inferred from homology"/>
<dbReference type="SUPFAM" id="SSF53448">
    <property type="entry name" value="Nucleotide-diphospho-sugar transferases"/>
    <property type="match status" value="1"/>
</dbReference>
<dbReference type="PANTHER" id="PTHR43685:SF5">
    <property type="entry name" value="GLYCOSYLTRANSFERASE EPSE-RELATED"/>
    <property type="match status" value="1"/>
</dbReference>
<dbReference type="RefSeq" id="WP_309825873.1">
    <property type="nucleotide sequence ID" value="NZ_JAVIZX010000001.1"/>
</dbReference>
<dbReference type="InterPro" id="IPR001173">
    <property type="entry name" value="Glyco_trans_2-like"/>
</dbReference>
<gene>
    <name evidence="5" type="ORF">QE399_000534</name>
</gene>
<dbReference type="EMBL" id="JAVIZX010000001">
    <property type="protein sequence ID" value="MDR6212845.1"/>
    <property type="molecule type" value="Genomic_DNA"/>
</dbReference>
<protein>
    <recommendedName>
        <fullName evidence="4">Glycosyltransferase 2-like domain-containing protein</fullName>
    </recommendedName>
</protein>
<reference evidence="5 6" key="1">
    <citation type="submission" date="2023-08" db="EMBL/GenBank/DDBJ databases">
        <title>Functional and genomic diversity of the sorghum phyllosphere microbiome.</title>
        <authorList>
            <person name="Shade A."/>
        </authorList>
    </citation>
    <scope>NUCLEOTIDE SEQUENCE [LARGE SCALE GENOMIC DNA]</scope>
    <source>
        <strain evidence="5 6">SORGH_AS_0335</strain>
    </source>
</reference>
<dbReference type="Pfam" id="PF00535">
    <property type="entry name" value="Glycos_transf_2"/>
    <property type="match status" value="1"/>
</dbReference>
<dbReference type="InterPro" id="IPR050834">
    <property type="entry name" value="Glycosyltransf_2"/>
</dbReference>
<organism evidence="5 6">
    <name type="scientific">Paracidovorax wautersii</name>
    <dbReference type="NCBI Taxonomy" id="1177982"/>
    <lineage>
        <taxon>Bacteria</taxon>
        <taxon>Pseudomonadati</taxon>
        <taxon>Pseudomonadota</taxon>
        <taxon>Betaproteobacteria</taxon>
        <taxon>Burkholderiales</taxon>
        <taxon>Comamonadaceae</taxon>
        <taxon>Paracidovorax</taxon>
    </lineage>
</organism>
<evidence type="ECO:0000256" key="1">
    <source>
        <dbReference type="ARBA" id="ARBA00006739"/>
    </source>
</evidence>
<dbReference type="Gene3D" id="3.90.550.10">
    <property type="entry name" value="Spore Coat Polysaccharide Biosynthesis Protein SpsA, Chain A"/>
    <property type="match status" value="1"/>
</dbReference>